<protein>
    <submittedName>
        <fullName evidence="1">1068_t:CDS:1</fullName>
    </submittedName>
</protein>
<evidence type="ECO:0000313" key="2">
    <source>
        <dbReference type="Proteomes" id="UP000789759"/>
    </source>
</evidence>
<dbReference type="AlphaFoldDB" id="A0A9N9BWF3"/>
<sequence>MALILSEFSYNVFYQVFQKIIQGINVSLDIKFTNDHTKYELCEPQFFTGSKNGTPLVEIKPSQTLKTDFSGNFFSKGMILYKVKDDSDFHYLVITWKVKIGMMRGKNSVAIHILDDLPKESFYNGLHGKANRKYPGENINPENLYYRISGGISDGVRTQLSESVDSESKLDELASVSDFIHLSIGVHEFFQS</sequence>
<accession>A0A9N9BWF3</accession>
<organism evidence="1 2">
    <name type="scientific">Cetraspora pellucida</name>
    <dbReference type="NCBI Taxonomy" id="1433469"/>
    <lineage>
        <taxon>Eukaryota</taxon>
        <taxon>Fungi</taxon>
        <taxon>Fungi incertae sedis</taxon>
        <taxon>Mucoromycota</taxon>
        <taxon>Glomeromycotina</taxon>
        <taxon>Glomeromycetes</taxon>
        <taxon>Diversisporales</taxon>
        <taxon>Gigasporaceae</taxon>
        <taxon>Cetraspora</taxon>
    </lineage>
</organism>
<comment type="caution">
    <text evidence="1">The sequence shown here is derived from an EMBL/GenBank/DDBJ whole genome shotgun (WGS) entry which is preliminary data.</text>
</comment>
<evidence type="ECO:0000313" key="1">
    <source>
        <dbReference type="EMBL" id="CAG8582190.1"/>
    </source>
</evidence>
<dbReference type="OrthoDB" id="2439709at2759"/>
<dbReference type="Proteomes" id="UP000789759">
    <property type="component" value="Unassembled WGS sequence"/>
</dbReference>
<name>A0A9N9BWF3_9GLOM</name>
<proteinExistence type="predicted"/>
<gene>
    <name evidence="1" type="ORF">CPELLU_LOCUS6142</name>
</gene>
<dbReference type="EMBL" id="CAJVQA010003742">
    <property type="protein sequence ID" value="CAG8582190.1"/>
    <property type="molecule type" value="Genomic_DNA"/>
</dbReference>
<keyword evidence="2" id="KW-1185">Reference proteome</keyword>
<reference evidence="1" key="1">
    <citation type="submission" date="2021-06" db="EMBL/GenBank/DDBJ databases">
        <authorList>
            <person name="Kallberg Y."/>
            <person name="Tangrot J."/>
            <person name="Rosling A."/>
        </authorList>
    </citation>
    <scope>NUCLEOTIDE SEQUENCE</scope>
    <source>
        <strain evidence="1">FL966</strain>
    </source>
</reference>